<sequence length="240" mass="27034">MSTIHEPTAEEAVALFEAIEKKFPHKTLGEDKWYIVALSALVGVEPLHVGTLYTYLINKPEFATSESRQALVRRLREALVKNISIQGVCKPIEAVIAIGKVERPEDRDLSCSREGWQAGPENRARGEAWLNTIYQKNLSTTVDHFAAHKDFDWISREITYGLYLSDHRILEPLATELLVLSGIMIQNLPSETAWHLRGTRRVGVSAEDVELVQQCVELVAKFAGIRLHKVPRVADIENEV</sequence>
<dbReference type="Gene3D" id="1.20.1290.10">
    <property type="entry name" value="AhpD-like"/>
    <property type="match status" value="1"/>
</dbReference>
<dbReference type="RefSeq" id="XP_024718834.1">
    <property type="nucleotide sequence ID" value="XM_024861054.1"/>
</dbReference>
<dbReference type="PANTHER" id="PTHR28180">
    <property type="entry name" value="CONSERVED MITOCHONDRIAL PROTEIN-RELATED"/>
    <property type="match status" value="1"/>
</dbReference>
<dbReference type="InterPro" id="IPR052999">
    <property type="entry name" value="PTS1_Protein"/>
</dbReference>
<keyword evidence="2" id="KW-1185">Reference proteome</keyword>
<evidence type="ECO:0000313" key="1">
    <source>
        <dbReference type="EMBL" id="PSS12843.1"/>
    </source>
</evidence>
<proteinExistence type="predicted"/>
<evidence type="ECO:0008006" key="3">
    <source>
        <dbReference type="Google" id="ProtNLM"/>
    </source>
</evidence>
<dbReference type="InParanoid" id="A0A2T3AW13"/>
<dbReference type="InterPro" id="IPR029032">
    <property type="entry name" value="AhpD-like"/>
</dbReference>
<name>A0A2T3AW13_AMORE</name>
<gene>
    <name evidence="1" type="ORF">M430DRAFT_106087</name>
</gene>
<dbReference type="Proteomes" id="UP000241818">
    <property type="component" value="Unassembled WGS sequence"/>
</dbReference>
<evidence type="ECO:0000313" key="2">
    <source>
        <dbReference type="Proteomes" id="UP000241818"/>
    </source>
</evidence>
<accession>A0A2T3AW13</accession>
<dbReference type="PANTHER" id="PTHR28180:SF5">
    <property type="entry name" value="DNA POLYMERASE ALPHA SUBUNIT B"/>
    <property type="match status" value="1"/>
</dbReference>
<reference evidence="1 2" key="1">
    <citation type="journal article" date="2018" name="New Phytol.">
        <title>Comparative genomics and transcriptomics depict ericoid mycorrhizal fungi as versatile saprotrophs and plant mutualists.</title>
        <authorList>
            <person name="Martino E."/>
            <person name="Morin E."/>
            <person name="Grelet G.A."/>
            <person name="Kuo A."/>
            <person name="Kohler A."/>
            <person name="Daghino S."/>
            <person name="Barry K.W."/>
            <person name="Cichocki N."/>
            <person name="Clum A."/>
            <person name="Dockter R.B."/>
            <person name="Hainaut M."/>
            <person name="Kuo R.C."/>
            <person name="LaButti K."/>
            <person name="Lindahl B.D."/>
            <person name="Lindquist E.A."/>
            <person name="Lipzen A."/>
            <person name="Khouja H.R."/>
            <person name="Magnuson J."/>
            <person name="Murat C."/>
            <person name="Ohm R.A."/>
            <person name="Singer S.W."/>
            <person name="Spatafora J.W."/>
            <person name="Wang M."/>
            <person name="Veneault-Fourrey C."/>
            <person name="Henrissat B."/>
            <person name="Grigoriev I.V."/>
            <person name="Martin F.M."/>
            <person name="Perotto S."/>
        </authorList>
    </citation>
    <scope>NUCLEOTIDE SEQUENCE [LARGE SCALE GENOMIC DNA]</scope>
    <source>
        <strain evidence="1 2">ATCC 22711</strain>
    </source>
</reference>
<dbReference type="SUPFAM" id="SSF69118">
    <property type="entry name" value="AhpD-like"/>
    <property type="match status" value="1"/>
</dbReference>
<protein>
    <recommendedName>
        <fullName evidence="3">Carboxymuconolactone decarboxylase-like domain-containing protein</fullName>
    </recommendedName>
</protein>
<organism evidence="1 2">
    <name type="scientific">Amorphotheca resinae ATCC 22711</name>
    <dbReference type="NCBI Taxonomy" id="857342"/>
    <lineage>
        <taxon>Eukaryota</taxon>
        <taxon>Fungi</taxon>
        <taxon>Dikarya</taxon>
        <taxon>Ascomycota</taxon>
        <taxon>Pezizomycotina</taxon>
        <taxon>Leotiomycetes</taxon>
        <taxon>Helotiales</taxon>
        <taxon>Amorphothecaceae</taxon>
        <taxon>Amorphotheca</taxon>
    </lineage>
</organism>
<dbReference type="AlphaFoldDB" id="A0A2T3AW13"/>
<dbReference type="GeneID" id="36569135"/>
<dbReference type="OrthoDB" id="5537330at2759"/>
<dbReference type="EMBL" id="KZ679014">
    <property type="protein sequence ID" value="PSS12843.1"/>
    <property type="molecule type" value="Genomic_DNA"/>
</dbReference>